<dbReference type="PANTHER" id="PTHR30292">
    <property type="entry name" value="UNCHARACTERIZED PROTEIN YBGL-RELATED"/>
    <property type="match status" value="1"/>
</dbReference>
<keyword evidence="1" id="KW-0378">Hydrolase</keyword>
<dbReference type="NCBIfam" id="NF003814">
    <property type="entry name" value="PRK05406.1-3"/>
    <property type="match status" value="1"/>
</dbReference>
<dbReference type="GO" id="GO:0005975">
    <property type="term" value="P:carbohydrate metabolic process"/>
    <property type="evidence" value="ECO:0007669"/>
    <property type="project" value="InterPro"/>
</dbReference>
<dbReference type="NCBIfam" id="NF003816">
    <property type="entry name" value="PRK05406.1-5"/>
    <property type="match status" value="1"/>
</dbReference>
<comment type="caution">
    <text evidence="1">The sequence shown here is derived from an EMBL/GenBank/DDBJ whole genome shotgun (WGS) entry which is preliminary data.</text>
</comment>
<gene>
    <name evidence="1" type="primary">pxpA</name>
    <name evidence="1" type="ORF">H7U19_14515</name>
</gene>
<dbReference type="RefSeq" id="WP_186563597.1">
    <property type="nucleotide sequence ID" value="NZ_JACNMF010000005.1"/>
</dbReference>
<protein>
    <submittedName>
        <fullName evidence="1">5-oxoprolinase subunit PxpA</fullName>
        <ecNumber evidence="1">3.5.2.9</ecNumber>
    </submittedName>
</protein>
<dbReference type="InterPro" id="IPR011330">
    <property type="entry name" value="Glyco_hydro/deAcase_b/a-brl"/>
</dbReference>
<evidence type="ECO:0000313" key="1">
    <source>
        <dbReference type="EMBL" id="MBC3759626.1"/>
    </source>
</evidence>
<dbReference type="AlphaFoldDB" id="A0A923HEE1"/>
<organism evidence="1 2">
    <name type="scientific">Hyunsoonleella aquatilis</name>
    <dbReference type="NCBI Taxonomy" id="2762758"/>
    <lineage>
        <taxon>Bacteria</taxon>
        <taxon>Pseudomonadati</taxon>
        <taxon>Bacteroidota</taxon>
        <taxon>Flavobacteriia</taxon>
        <taxon>Flavobacteriales</taxon>
        <taxon>Flavobacteriaceae</taxon>
    </lineage>
</organism>
<proteinExistence type="predicted"/>
<sequence>MHNFIIDINADVGEGIGNESQLMPYISSCNIACGGHAGDHRTMQKIVKLAKDHGVKIGAHPSFPDKDNFGRVPMEMSCAALFTAIEDQMDALRHVLEVENLDLHHVKPHGALYNLAAIDSRTATCFVEAMKTIVAPVKLYVPFNSVIAKIAIENNIPIIYEAFADRNYNDDLTLVNRTEANAIIQDPDLMFEHVFRIIKDKKVKTISGALQPIEAHTFCIHGDNHNAVRLVRELFLRLKAKGIQVS</sequence>
<dbReference type="GO" id="GO:0017168">
    <property type="term" value="F:5-oxoprolinase (ATP-hydrolyzing) activity"/>
    <property type="evidence" value="ECO:0007669"/>
    <property type="project" value="UniProtKB-EC"/>
</dbReference>
<dbReference type="Pfam" id="PF03746">
    <property type="entry name" value="LamB_YcsF"/>
    <property type="match status" value="1"/>
</dbReference>
<dbReference type="PANTHER" id="PTHR30292:SF0">
    <property type="entry name" value="5-OXOPROLINASE SUBUNIT A"/>
    <property type="match status" value="1"/>
</dbReference>
<evidence type="ECO:0000313" key="2">
    <source>
        <dbReference type="Proteomes" id="UP000656244"/>
    </source>
</evidence>
<keyword evidence="2" id="KW-1185">Reference proteome</keyword>
<name>A0A923HEE1_9FLAO</name>
<dbReference type="Proteomes" id="UP000656244">
    <property type="component" value="Unassembled WGS sequence"/>
</dbReference>
<accession>A0A923HEE1</accession>
<dbReference type="InterPro" id="IPR005501">
    <property type="entry name" value="LamB/YcsF/PxpA-like"/>
</dbReference>
<dbReference type="EC" id="3.5.2.9" evidence="1"/>
<dbReference type="EMBL" id="JACNMF010000005">
    <property type="protein sequence ID" value="MBC3759626.1"/>
    <property type="molecule type" value="Genomic_DNA"/>
</dbReference>
<dbReference type="CDD" id="cd10801">
    <property type="entry name" value="LamB_YcsF_like_1"/>
    <property type="match status" value="1"/>
</dbReference>
<dbReference type="SUPFAM" id="SSF88713">
    <property type="entry name" value="Glycoside hydrolase/deacetylase"/>
    <property type="match status" value="1"/>
</dbReference>
<reference evidence="1" key="1">
    <citation type="submission" date="2020-08" db="EMBL/GenBank/DDBJ databases">
        <title>Hyunsoonleella sp. strain SJ7 genome sequencing and assembly.</title>
        <authorList>
            <person name="Kim I."/>
        </authorList>
    </citation>
    <scope>NUCLEOTIDE SEQUENCE</scope>
    <source>
        <strain evidence="1">SJ7</strain>
    </source>
</reference>
<dbReference type="Gene3D" id="3.20.20.370">
    <property type="entry name" value="Glycoside hydrolase/deacetylase"/>
    <property type="match status" value="1"/>
</dbReference>